<evidence type="ECO:0000256" key="5">
    <source>
        <dbReference type="ARBA" id="ARBA00022692"/>
    </source>
</evidence>
<keyword evidence="4 8" id="KW-1003">Cell membrane</keyword>
<keyword evidence="5 8" id="KW-0812">Transmembrane</keyword>
<organism evidence="9 10">
    <name type="scientific">Shimia haliotis</name>
    <dbReference type="NCBI Taxonomy" id="1280847"/>
    <lineage>
        <taxon>Bacteria</taxon>
        <taxon>Pseudomonadati</taxon>
        <taxon>Pseudomonadota</taxon>
        <taxon>Alphaproteobacteria</taxon>
        <taxon>Rhodobacterales</taxon>
        <taxon>Roseobacteraceae</taxon>
    </lineage>
</organism>
<feature type="transmembrane region" description="Helical" evidence="8">
    <location>
        <begin position="105"/>
        <end position="121"/>
    </location>
</feature>
<dbReference type="OrthoDB" id="554695at2"/>
<evidence type="ECO:0000313" key="10">
    <source>
        <dbReference type="Proteomes" id="UP000198851"/>
    </source>
</evidence>
<evidence type="ECO:0000256" key="7">
    <source>
        <dbReference type="ARBA" id="ARBA00023136"/>
    </source>
</evidence>
<dbReference type="Pfam" id="PF01925">
    <property type="entry name" value="TauE"/>
    <property type="match status" value="1"/>
</dbReference>
<dbReference type="InterPro" id="IPR002781">
    <property type="entry name" value="TM_pro_TauE-like"/>
</dbReference>
<feature type="transmembrane region" description="Helical" evidence="8">
    <location>
        <begin position="78"/>
        <end position="98"/>
    </location>
</feature>
<feature type="transmembrane region" description="Helical" evidence="8">
    <location>
        <begin position="231"/>
        <end position="249"/>
    </location>
</feature>
<evidence type="ECO:0000256" key="3">
    <source>
        <dbReference type="ARBA" id="ARBA00022448"/>
    </source>
</evidence>
<dbReference type="EMBL" id="FOSZ01000003">
    <property type="protein sequence ID" value="SFK90171.1"/>
    <property type="molecule type" value="Genomic_DNA"/>
</dbReference>
<dbReference type="Proteomes" id="UP000198851">
    <property type="component" value="Unassembled WGS sequence"/>
</dbReference>
<accession>A0A1I4DE35</accession>
<keyword evidence="10" id="KW-1185">Reference proteome</keyword>
<feature type="transmembrane region" description="Helical" evidence="8">
    <location>
        <begin position="190"/>
        <end position="211"/>
    </location>
</feature>
<evidence type="ECO:0000256" key="1">
    <source>
        <dbReference type="ARBA" id="ARBA00004651"/>
    </source>
</evidence>
<evidence type="ECO:0000256" key="2">
    <source>
        <dbReference type="ARBA" id="ARBA00009142"/>
    </source>
</evidence>
<dbReference type="PANTHER" id="PTHR30269">
    <property type="entry name" value="TRANSMEMBRANE PROTEIN YFCA"/>
    <property type="match status" value="1"/>
</dbReference>
<evidence type="ECO:0000256" key="6">
    <source>
        <dbReference type="ARBA" id="ARBA00022989"/>
    </source>
</evidence>
<dbReference type="InterPro" id="IPR052017">
    <property type="entry name" value="TSUP"/>
</dbReference>
<comment type="subcellular location">
    <subcellularLocation>
        <location evidence="1 8">Cell membrane</location>
        <topology evidence="1 8">Multi-pass membrane protein</topology>
    </subcellularLocation>
</comment>
<keyword evidence="3" id="KW-0813">Transport</keyword>
<reference evidence="10" key="1">
    <citation type="submission" date="2016-10" db="EMBL/GenBank/DDBJ databases">
        <authorList>
            <person name="Varghese N."/>
            <person name="Submissions S."/>
        </authorList>
    </citation>
    <scope>NUCLEOTIDE SEQUENCE [LARGE SCALE GENOMIC DNA]</scope>
    <source>
        <strain evidence="10">DSM 28453</strain>
    </source>
</reference>
<evidence type="ECO:0000256" key="8">
    <source>
        <dbReference type="RuleBase" id="RU363041"/>
    </source>
</evidence>
<keyword evidence="6 8" id="KW-1133">Transmembrane helix</keyword>
<evidence type="ECO:0000256" key="4">
    <source>
        <dbReference type="ARBA" id="ARBA00022475"/>
    </source>
</evidence>
<keyword evidence="7 8" id="KW-0472">Membrane</keyword>
<feature type="transmembrane region" description="Helical" evidence="8">
    <location>
        <begin position="160"/>
        <end position="178"/>
    </location>
</feature>
<evidence type="ECO:0000313" key="9">
    <source>
        <dbReference type="EMBL" id="SFK90171.1"/>
    </source>
</evidence>
<sequence length="252" mass="26066">MFEFGIEALLILLAAGFFAGFVDAIAGGGGLITLPALMIAGVPPVQALATNKIQGMFGSGTAAYSYAKSGLVNLKEQWLPALLAGLASLAGALLVSFLPTDWIRLILPVLLIGIALFFALRKDPGELDRAARLSPLAFTWTAVPLVGAYDGLLGPGAGSFYMIAFVALGGYGILKATAHTKLLNFASNVGGLAGFILVAEPLWAIGLAMGLMQVAGARLGAKMAMAKGARLIRPLLVVTSVVLAMKLLWDVL</sequence>
<dbReference type="AlphaFoldDB" id="A0A1I4DE35"/>
<dbReference type="STRING" id="1280847.SAMN04488036_10320"/>
<dbReference type="GO" id="GO:0005886">
    <property type="term" value="C:plasma membrane"/>
    <property type="evidence" value="ECO:0007669"/>
    <property type="project" value="UniProtKB-SubCell"/>
</dbReference>
<comment type="similarity">
    <text evidence="2 8">Belongs to the 4-toluene sulfonate uptake permease (TSUP) (TC 2.A.102) family.</text>
</comment>
<dbReference type="PANTHER" id="PTHR30269:SF0">
    <property type="entry name" value="MEMBRANE TRANSPORTER PROTEIN YFCA-RELATED"/>
    <property type="match status" value="1"/>
</dbReference>
<proteinExistence type="inferred from homology"/>
<protein>
    <recommendedName>
        <fullName evidence="8">Probable membrane transporter protein</fullName>
    </recommendedName>
</protein>
<gene>
    <name evidence="9" type="ORF">SAMN04488036_10320</name>
</gene>
<dbReference type="RefSeq" id="WP_093322906.1">
    <property type="nucleotide sequence ID" value="NZ_FOSZ01000003.1"/>
</dbReference>
<name>A0A1I4DE35_9RHOB</name>